<evidence type="ECO:0000313" key="8">
    <source>
        <dbReference type="Proteomes" id="UP000596661"/>
    </source>
</evidence>
<dbReference type="Pfam" id="PF13966">
    <property type="entry name" value="zf-RVT"/>
    <property type="match status" value="1"/>
</dbReference>
<evidence type="ECO:0000259" key="6">
    <source>
        <dbReference type="Pfam" id="PF14392"/>
    </source>
</evidence>
<dbReference type="PANTHER" id="PTHR31286">
    <property type="entry name" value="GLYCINE-RICH CELL WALL STRUCTURAL PROTEIN 1.8-LIKE"/>
    <property type="match status" value="1"/>
</dbReference>
<dbReference type="Gramene" id="evm.model.10.641">
    <property type="protein sequence ID" value="cds.evm.model.10.641"/>
    <property type="gene ID" value="evm.TU.10.641"/>
</dbReference>
<dbReference type="SUPFAM" id="SSF56219">
    <property type="entry name" value="DNase I-like"/>
    <property type="match status" value="1"/>
</dbReference>
<protein>
    <recommendedName>
        <fullName evidence="9">RNase H type-1 domain-containing protein</fullName>
    </recommendedName>
</protein>
<dbReference type="CDD" id="cd06222">
    <property type="entry name" value="RNase_H_like"/>
    <property type="match status" value="1"/>
</dbReference>
<dbReference type="InterPro" id="IPR044730">
    <property type="entry name" value="RNase_H-like_dom_plant"/>
</dbReference>
<dbReference type="SUPFAM" id="SSF53098">
    <property type="entry name" value="Ribonuclease H-like"/>
    <property type="match status" value="1"/>
</dbReference>
<feature type="compositionally biased region" description="Polar residues" evidence="1">
    <location>
        <begin position="266"/>
        <end position="276"/>
    </location>
</feature>
<evidence type="ECO:0000259" key="4">
    <source>
        <dbReference type="Pfam" id="PF13966"/>
    </source>
</evidence>
<dbReference type="InterPro" id="IPR036397">
    <property type="entry name" value="RNaseH_sf"/>
</dbReference>
<dbReference type="InterPro" id="IPR040256">
    <property type="entry name" value="At4g02000-like"/>
</dbReference>
<sequence length="1136" mass="129615">MSDNENVLFEEDVDRLVLDDDDGDLSEIDDRWCLVGRFLTKRSIDCQAIQHRMASLWQPNRGLYVKELDPNHFLFQFYHEIGITRVIDGSPWTFDRVPLIFERVKPGENPRQISLTRLDVWIQCHDMKTGFMSENTLKHMANYIGTFMKSDPNNFTGVWRDYLRVRTTINVEKPLKKKMTLERKNGQTCTVQFKYEDLPTFCFICGVLGHSKWFYDRLFDTLAKVIKKMFDLSLKAAPRRRQHTIGSPWLRSGASYRGPVTGGGESSQAGVSRNFNGEESNQGLIANLHNIGNPQQLIRGDVSHLLEKDPKAKDKSIQGGNDVASEDILSNNALLVVENKRRRTDVEKGLGESVVDQMDGSNLSSIGLGRISNDNGIFEMLDQDNHIDMKVATLDGSWWRLTGVYGEPNRNEREQTWTLLKTLTRNSTLPWCVIGDLNNVLSQEDKKGGRPYPQWLLQGFQSCLDECGLEDLELLGYPFTWERARGTREWIEVRLDRALVTNSWRTLFLEACLTNLEASTSDHCPIFLEPIVRVSFRTPRRFRFENAWLSEPMCYQLVQDCWDTQSNDSTSGKISMCVEVLGRWGKEITGDFKSRIKQCKTTMSILKPKMDAESVKQYAEARNRLFEVLEQQETFWKQRAKQFWLKGGDKNSKYFHKTASSRKQHNTILQLKDDHGTWVDWNNRLANVINSYYTSLFATANTHCQEVIDSVSAIVPSHANEELSKPVSEEGVRKAVFQMHPDKSPGPDGMTPAFYQKCWQIVKRDVTRTVQHFFEHGVLEDGFWSKENSSTFSVKSAYAVLQKLKGNWFDDAGDVFWRKLWQLKLPSKMQNLVWRACNNCLSTVVQLRTKRVDVSPLCPICHNEHETILHALVTCREVRKCWDRVGFGTSVTPGASFFDWCSVAFRNNSATVNCRIVVVCWAVWGARNNLVWNKKPFIFEDVVAYAFRYLDQWKSAQVSSNSSWPILTAADVGEQWTPPDGTSVKINVDAAIFNDGRSFGLGMVARNSDGLLIEGRMKYTAVQVEVAVAEAIGIREVLSWLKENQWPQVYIETDSLCVVQAIHSSIDMISLFGSVIQDCKTMLASLNNVVVSFVKRSANVVAHKFARAARLYPDCTCSLETVPTELLPCLVADVRV</sequence>
<reference evidence="7" key="1">
    <citation type="submission" date="2021-03" db="UniProtKB">
        <authorList>
            <consortium name="EnsemblPlants"/>
        </authorList>
    </citation>
    <scope>IDENTIFICATION</scope>
</reference>
<dbReference type="Gene3D" id="3.30.420.10">
    <property type="entry name" value="Ribonuclease H-like superfamily/Ribonuclease H"/>
    <property type="match status" value="1"/>
</dbReference>
<dbReference type="Pfam" id="PF14111">
    <property type="entry name" value="DUF4283"/>
    <property type="match status" value="1"/>
</dbReference>
<dbReference type="EMBL" id="UZAU01000810">
    <property type="status" value="NOT_ANNOTATED_CDS"/>
    <property type="molecule type" value="Genomic_DNA"/>
</dbReference>
<evidence type="ECO:0000313" key="7">
    <source>
        <dbReference type="EnsemblPlants" id="cds.evm.model.10.641"/>
    </source>
</evidence>
<organism evidence="7 8">
    <name type="scientific">Cannabis sativa</name>
    <name type="common">Hemp</name>
    <name type="synonym">Marijuana</name>
    <dbReference type="NCBI Taxonomy" id="3483"/>
    <lineage>
        <taxon>Eukaryota</taxon>
        <taxon>Viridiplantae</taxon>
        <taxon>Streptophyta</taxon>
        <taxon>Embryophyta</taxon>
        <taxon>Tracheophyta</taxon>
        <taxon>Spermatophyta</taxon>
        <taxon>Magnoliopsida</taxon>
        <taxon>eudicotyledons</taxon>
        <taxon>Gunneridae</taxon>
        <taxon>Pentapetalae</taxon>
        <taxon>rosids</taxon>
        <taxon>fabids</taxon>
        <taxon>Rosales</taxon>
        <taxon>Cannabaceae</taxon>
        <taxon>Cannabis</taxon>
    </lineage>
</organism>
<evidence type="ECO:0000259" key="5">
    <source>
        <dbReference type="Pfam" id="PF14111"/>
    </source>
</evidence>
<dbReference type="Gene3D" id="3.60.10.10">
    <property type="entry name" value="Endonuclease/exonuclease/phosphatase"/>
    <property type="match status" value="1"/>
</dbReference>
<dbReference type="InterPro" id="IPR002156">
    <property type="entry name" value="RNaseH_domain"/>
</dbReference>
<dbReference type="Pfam" id="PF13456">
    <property type="entry name" value="RVT_3"/>
    <property type="match status" value="1"/>
</dbReference>
<dbReference type="InterPro" id="IPR025836">
    <property type="entry name" value="Zn_knuckle_CX2CX4HX4C"/>
</dbReference>
<feature type="domain" description="Reverse transcriptase zinc-binding" evidence="4">
    <location>
        <begin position="792"/>
        <end position="882"/>
    </location>
</feature>
<dbReference type="Pfam" id="PF03372">
    <property type="entry name" value="Exo_endo_phos"/>
    <property type="match status" value="1"/>
</dbReference>
<dbReference type="Proteomes" id="UP000596661">
    <property type="component" value="Unassembled WGS sequence"/>
</dbReference>
<evidence type="ECO:0000256" key="1">
    <source>
        <dbReference type="SAM" id="MobiDB-lite"/>
    </source>
</evidence>
<dbReference type="InterPro" id="IPR025558">
    <property type="entry name" value="DUF4283"/>
</dbReference>
<feature type="region of interest" description="Disordered" evidence="1">
    <location>
        <begin position="256"/>
        <end position="276"/>
    </location>
</feature>
<dbReference type="InterPro" id="IPR026960">
    <property type="entry name" value="RVT-Znf"/>
</dbReference>
<feature type="domain" description="Endonuclease/exonuclease/phosphatase" evidence="2">
    <location>
        <begin position="392"/>
        <end position="523"/>
    </location>
</feature>
<evidence type="ECO:0000259" key="3">
    <source>
        <dbReference type="Pfam" id="PF13456"/>
    </source>
</evidence>
<feature type="domain" description="RNase H type-1" evidence="3">
    <location>
        <begin position="987"/>
        <end position="1109"/>
    </location>
</feature>
<evidence type="ECO:0008006" key="9">
    <source>
        <dbReference type="Google" id="ProtNLM"/>
    </source>
</evidence>
<dbReference type="GO" id="GO:0004523">
    <property type="term" value="F:RNA-DNA hybrid ribonuclease activity"/>
    <property type="evidence" value="ECO:0007669"/>
    <property type="project" value="InterPro"/>
</dbReference>
<dbReference type="PANTHER" id="PTHR31286:SF183">
    <property type="entry name" value="CCHC-TYPE DOMAIN-CONTAINING PROTEIN"/>
    <property type="match status" value="1"/>
</dbReference>
<accession>A0A803QPR1</accession>
<dbReference type="AlphaFoldDB" id="A0A803QPR1"/>
<dbReference type="InterPro" id="IPR005135">
    <property type="entry name" value="Endo/exonuclease/phosphatase"/>
</dbReference>
<name>A0A803QPR1_CANSA</name>
<evidence type="ECO:0000259" key="2">
    <source>
        <dbReference type="Pfam" id="PF03372"/>
    </source>
</evidence>
<dbReference type="EnsemblPlants" id="evm.model.10.641">
    <property type="protein sequence ID" value="cds.evm.model.10.641"/>
    <property type="gene ID" value="evm.TU.10.641"/>
</dbReference>
<keyword evidence="8" id="KW-1185">Reference proteome</keyword>
<feature type="domain" description="DUF4283" evidence="5">
    <location>
        <begin position="31"/>
        <end position="111"/>
    </location>
</feature>
<feature type="domain" description="Zinc knuckle CX2CX4HX4C" evidence="6">
    <location>
        <begin position="170"/>
        <end position="214"/>
    </location>
</feature>
<dbReference type="Pfam" id="PF14392">
    <property type="entry name" value="zf-CCHC_4"/>
    <property type="match status" value="1"/>
</dbReference>
<dbReference type="InterPro" id="IPR012337">
    <property type="entry name" value="RNaseH-like_sf"/>
</dbReference>
<dbReference type="InterPro" id="IPR036691">
    <property type="entry name" value="Endo/exonu/phosph_ase_sf"/>
</dbReference>
<dbReference type="GO" id="GO:0003676">
    <property type="term" value="F:nucleic acid binding"/>
    <property type="evidence" value="ECO:0007669"/>
    <property type="project" value="InterPro"/>
</dbReference>
<proteinExistence type="predicted"/>